<dbReference type="Proteomes" id="UP001454036">
    <property type="component" value="Unassembled WGS sequence"/>
</dbReference>
<comment type="caution">
    <text evidence="1">The sequence shown here is derived from an EMBL/GenBank/DDBJ whole genome shotgun (WGS) entry which is preliminary data.</text>
</comment>
<dbReference type="EMBL" id="BAABME010023573">
    <property type="protein sequence ID" value="GAA0168337.1"/>
    <property type="molecule type" value="Genomic_DNA"/>
</dbReference>
<keyword evidence="2" id="KW-1185">Reference proteome</keyword>
<dbReference type="PANTHER" id="PTHR46890:SF48">
    <property type="entry name" value="RNA-DIRECTED DNA POLYMERASE"/>
    <property type="match status" value="1"/>
</dbReference>
<organism evidence="1 2">
    <name type="scientific">Lithospermum erythrorhizon</name>
    <name type="common">Purple gromwell</name>
    <name type="synonym">Lithospermum officinale var. erythrorhizon</name>
    <dbReference type="NCBI Taxonomy" id="34254"/>
    <lineage>
        <taxon>Eukaryota</taxon>
        <taxon>Viridiplantae</taxon>
        <taxon>Streptophyta</taxon>
        <taxon>Embryophyta</taxon>
        <taxon>Tracheophyta</taxon>
        <taxon>Spermatophyta</taxon>
        <taxon>Magnoliopsida</taxon>
        <taxon>eudicotyledons</taxon>
        <taxon>Gunneridae</taxon>
        <taxon>Pentapetalae</taxon>
        <taxon>asterids</taxon>
        <taxon>lamiids</taxon>
        <taxon>Boraginales</taxon>
        <taxon>Boraginaceae</taxon>
        <taxon>Boraginoideae</taxon>
        <taxon>Lithospermeae</taxon>
        <taxon>Lithospermum</taxon>
    </lineage>
</organism>
<evidence type="ECO:0008006" key="3">
    <source>
        <dbReference type="Google" id="ProtNLM"/>
    </source>
</evidence>
<dbReference type="InterPro" id="IPR052343">
    <property type="entry name" value="Retrotransposon-Effector_Assoc"/>
</dbReference>
<evidence type="ECO:0000313" key="1">
    <source>
        <dbReference type="EMBL" id="GAA0168337.1"/>
    </source>
</evidence>
<dbReference type="AlphaFoldDB" id="A0AAV3QW36"/>
<protein>
    <recommendedName>
        <fullName evidence="3">Reverse transcriptase domain-containing protein</fullName>
    </recommendedName>
</protein>
<sequence>MPRFANSTGLTLIPKVENPQSMKEFRPITCCNTLYKIISTILVARVKRILEGIICMQQTAYVPGRRITDGILIMQELMDDYHKAYGMPRCAIKRDIMEA</sequence>
<accession>A0AAV3QW36</accession>
<gene>
    <name evidence="1" type="ORF">LIER_40544</name>
</gene>
<evidence type="ECO:0000313" key="2">
    <source>
        <dbReference type="Proteomes" id="UP001454036"/>
    </source>
</evidence>
<dbReference type="PANTHER" id="PTHR46890">
    <property type="entry name" value="NON-LTR RETROLELEMENT REVERSE TRANSCRIPTASE-LIKE PROTEIN-RELATED"/>
    <property type="match status" value="1"/>
</dbReference>
<proteinExistence type="predicted"/>
<name>A0AAV3QW36_LITER</name>
<reference evidence="1 2" key="1">
    <citation type="submission" date="2024-01" db="EMBL/GenBank/DDBJ databases">
        <title>The complete chloroplast genome sequence of Lithospermum erythrorhizon: insights into the phylogenetic relationship among Boraginaceae species and the maternal lineages of purple gromwells.</title>
        <authorList>
            <person name="Okada T."/>
            <person name="Watanabe K."/>
        </authorList>
    </citation>
    <scope>NUCLEOTIDE SEQUENCE [LARGE SCALE GENOMIC DNA]</scope>
</reference>